<dbReference type="EC" id="3.1.1.-" evidence="6"/>
<evidence type="ECO:0000256" key="5">
    <source>
        <dbReference type="ARBA" id="ARBA00023180"/>
    </source>
</evidence>
<dbReference type="EMBL" id="JALNTZ010000007">
    <property type="protein sequence ID" value="KAJ3644897.1"/>
    <property type="molecule type" value="Genomic_DNA"/>
</dbReference>
<evidence type="ECO:0000259" key="7">
    <source>
        <dbReference type="Pfam" id="PF00135"/>
    </source>
</evidence>
<keyword evidence="6" id="KW-0732">Signal</keyword>
<dbReference type="Pfam" id="PF00135">
    <property type="entry name" value="COesterase"/>
    <property type="match status" value="1"/>
</dbReference>
<dbReference type="PANTHER" id="PTHR43142:SF1">
    <property type="entry name" value="CARBOXYLIC ESTER HYDROLASE"/>
    <property type="match status" value="1"/>
</dbReference>
<comment type="similarity">
    <text evidence="1 6">Belongs to the type-B carboxylesterase/lipase family.</text>
</comment>
<keyword evidence="5" id="KW-0325">Glycoprotein</keyword>
<dbReference type="AlphaFoldDB" id="A0AA38HX79"/>
<evidence type="ECO:0000256" key="6">
    <source>
        <dbReference type="RuleBase" id="RU361235"/>
    </source>
</evidence>
<evidence type="ECO:0000313" key="9">
    <source>
        <dbReference type="Proteomes" id="UP001168821"/>
    </source>
</evidence>
<feature type="signal peptide" evidence="6">
    <location>
        <begin position="1"/>
        <end position="16"/>
    </location>
</feature>
<dbReference type="InterPro" id="IPR029058">
    <property type="entry name" value="AB_hydrolase_fold"/>
</dbReference>
<sequence>MKSFLYLTLLLQLAFGTNVPPTVNIPGVGKIEGTHKVTFQGQTIYSFEGVPYARPPVGKYRFREPSPVKPWQGVWQAKTIYQCMQNFHYPPPENPSVIGDEDCLYLNIYSPNLDPNANLDVIVYIHGGAFMFNWGGIYQPDYLLDHNLVYLNLNYRLGPLGFLSTENEVVPGNNGLKDQLLALQWVQDNVKYFGGNPNSITIFGMSAGGASIHFHYLSPKSRGLFHRGISQSGTMLNPWVLVEKPLEKTQKLASTLGCTTKDTKQMIECLKRRPSRQIVAAVTEFQPWLYNPFSPFGVVVDSWSPDPVLPDHPYNLLKNKKVADLPWITSYTNSEGLYPASDFYSDDKYLRDIDEKWNDIVPFILDYNNTVDPELRDLVSQKIRRYYLKDKQVNRESFLDFVKILTDRIFAVDIEKAILLQNAATTSPIYFYYFTYRGAHSKSEGRSGTDDDLGASHGDDTCYIFKTPVDTTSTKEDVLMVELLTEVVASFATTGRPNVPTEWPPLAKNTKNQLTYLKISSPDNLKIENLTSKGTTFWDTLPIKENEKLYPGLKDEL</sequence>
<evidence type="ECO:0000313" key="8">
    <source>
        <dbReference type="EMBL" id="KAJ3644897.1"/>
    </source>
</evidence>
<keyword evidence="4" id="KW-1015">Disulfide bond</keyword>
<dbReference type="InterPro" id="IPR019819">
    <property type="entry name" value="Carboxylesterase_B_CS"/>
</dbReference>
<feature type="chain" id="PRO_5041481289" description="Carboxylic ester hydrolase" evidence="6">
    <location>
        <begin position="17"/>
        <end position="557"/>
    </location>
</feature>
<evidence type="ECO:0000256" key="2">
    <source>
        <dbReference type="ARBA" id="ARBA00022487"/>
    </source>
</evidence>
<dbReference type="CDD" id="cd00312">
    <property type="entry name" value="Esterase_lipase"/>
    <property type="match status" value="1"/>
</dbReference>
<keyword evidence="9" id="KW-1185">Reference proteome</keyword>
<dbReference type="Proteomes" id="UP001168821">
    <property type="component" value="Unassembled WGS sequence"/>
</dbReference>
<dbReference type="InterPro" id="IPR002018">
    <property type="entry name" value="CarbesteraseB"/>
</dbReference>
<organism evidence="8 9">
    <name type="scientific">Zophobas morio</name>
    <dbReference type="NCBI Taxonomy" id="2755281"/>
    <lineage>
        <taxon>Eukaryota</taxon>
        <taxon>Metazoa</taxon>
        <taxon>Ecdysozoa</taxon>
        <taxon>Arthropoda</taxon>
        <taxon>Hexapoda</taxon>
        <taxon>Insecta</taxon>
        <taxon>Pterygota</taxon>
        <taxon>Neoptera</taxon>
        <taxon>Endopterygota</taxon>
        <taxon>Coleoptera</taxon>
        <taxon>Polyphaga</taxon>
        <taxon>Cucujiformia</taxon>
        <taxon>Tenebrionidae</taxon>
        <taxon>Zophobas</taxon>
    </lineage>
</organism>
<keyword evidence="3 6" id="KW-0378">Hydrolase</keyword>
<dbReference type="GO" id="GO:0052689">
    <property type="term" value="F:carboxylic ester hydrolase activity"/>
    <property type="evidence" value="ECO:0007669"/>
    <property type="project" value="UniProtKB-KW"/>
</dbReference>
<keyword evidence="2" id="KW-0719">Serine esterase</keyword>
<dbReference type="SUPFAM" id="SSF53474">
    <property type="entry name" value="alpha/beta-Hydrolases"/>
    <property type="match status" value="1"/>
</dbReference>
<dbReference type="Gene3D" id="3.40.50.1820">
    <property type="entry name" value="alpha/beta hydrolase"/>
    <property type="match status" value="1"/>
</dbReference>
<dbReference type="PANTHER" id="PTHR43142">
    <property type="entry name" value="CARBOXYLIC ESTER HYDROLASE"/>
    <property type="match status" value="1"/>
</dbReference>
<protein>
    <recommendedName>
        <fullName evidence="6">Carboxylic ester hydrolase</fullName>
        <ecNumber evidence="6">3.1.1.-</ecNumber>
    </recommendedName>
</protein>
<reference evidence="8" key="1">
    <citation type="journal article" date="2023" name="G3 (Bethesda)">
        <title>Whole genome assemblies of Zophobas morio and Tenebrio molitor.</title>
        <authorList>
            <person name="Kaur S."/>
            <person name="Stinson S.A."/>
            <person name="diCenzo G.C."/>
        </authorList>
    </citation>
    <scope>NUCLEOTIDE SEQUENCE</scope>
    <source>
        <strain evidence="8">QUZm001</strain>
    </source>
</reference>
<accession>A0AA38HX79</accession>
<proteinExistence type="inferred from homology"/>
<name>A0AA38HX79_9CUCU</name>
<gene>
    <name evidence="8" type="ORF">Zmor_022597</name>
</gene>
<dbReference type="InterPro" id="IPR019826">
    <property type="entry name" value="Carboxylesterase_B_AS"/>
</dbReference>
<dbReference type="PROSITE" id="PS00941">
    <property type="entry name" value="CARBOXYLESTERASE_B_2"/>
    <property type="match status" value="1"/>
</dbReference>
<evidence type="ECO:0000256" key="3">
    <source>
        <dbReference type="ARBA" id="ARBA00022801"/>
    </source>
</evidence>
<dbReference type="PROSITE" id="PS00122">
    <property type="entry name" value="CARBOXYLESTERASE_B_1"/>
    <property type="match status" value="1"/>
</dbReference>
<comment type="caution">
    <text evidence="8">The sequence shown here is derived from an EMBL/GenBank/DDBJ whole genome shotgun (WGS) entry which is preliminary data.</text>
</comment>
<evidence type="ECO:0000256" key="4">
    <source>
        <dbReference type="ARBA" id="ARBA00023157"/>
    </source>
</evidence>
<feature type="domain" description="Carboxylesterase type B" evidence="7">
    <location>
        <begin position="21"/>
        <end position="538"/>
    </location>
</feature>
<evidence type="ECO:0000256" key="1">
    <source>
        <dbReference type="ARBA" id="ARBA00005964"/>
    </source>
</evidence>